<reference evidence="1 2" key="1">
    <citation type="submission" date="2018-11" db="EMBL/GenBank/DDBJ databases">
        <authorList>
            <consortium name="Pathogen Informatics"/>
        </authorList>
    </citation>
    <scope>NUCLEOTIDE SEQUENCE [LARGE SCALE GENOMIC DNA]</scope>
</reference>
<accession>A0A3P7PF45</accession>
<gene>
    <name evidence="1" type="ORF">DILT_LOCUS12497</name>
</gene>
<dbReference type="AlphaFoldDB" id="A0A3P7PF45"/>
<evidence type="ECO:0000313" key="1">
    <source>
        <dbReference type="EMBL" id="VDN16666.1"/>
    </source>
</evidence>
<dbReference type="OrthoDB" id="8963429at2759"/>
<evidence type="ECO:0000313" key="2">
    <source>
        <dbReference type="Proteomes" id="UP000281553"/>
    </source>
</evidence>
<proteinExistence type="predicted"/>
<name>A0A3P7PF45_DIBLA</name>
<organism evidence="1 2">
    <name type="scientific">Dibothriocephalus latus</name>
    <name type="common">Fish tapeworm</name>
    <name type="synonym">Diphyllobothrium latum</name>
    <dbReference type="NCBI Taxonomy" id="60516"/>
    <lineage>
        <taxon>Eukaryota</taxon>
        <taxon>Metazoa</taxon>
        <taxon>Spiralia</taxon>
        <taxon>Lophotrochozoa</taxon>
        <taxon>Platyhelminthes</taxon>
        <taxon>Cestoda</taxon>
        <taxon>Eucestoda</taxon>
        <taxon>Diphyllobothriidea</taxon>
        <taxon>Diphyllobothriidae</taxon>
        <taxon>Dibothriocephalus</taxon>
    </lineage>
</organism>
<protein>
    <recommendedName>
        <fullName evidence="3">Reverse transcriptase domain-containing protein</fullName>
    </recommendedName>
</protein>
<keyword evidence="2" id="KW-1185">Reference proteome</keyword>
<dbReference type="Proteomes" id="UP000281553">
    <property type="component" value="Unassembled WGS sequence"/>
</dbReference>
<evidence type="ECO:0008006" key="3">
    <source>
        <dbReference type="Google" id="ProtNLM"/>
    </source>
</evidence>
<sequence>MFTPLKCLAVGSTTTVASAKQFLERVKHLKLEPNESMVSFDVVSLFTSIPQQLAIGVVGQILSVRYEEIDKPLRSDHMLELLRHCLKTYFIFGGQMS</sequence>
<dbReference type="EMBL" id="UYRU01066650">
    <property type="protein sequence ID" value="VDN16666.1"/>
    <property type="molecule type" value="Genomic_DNA"/>
</dbReference>